<evidence type="ECO:0000313" key="3">
    <source>
        <dbReference type="Proteomes" id="UP000272412"/>
    </source>
</evidence>
<gene>
    <name evidence="2" type="ORF">EGK74_05940</name>
</gene>
<organism evidence="2 3">
    <name type="scientific">Neisseria weixii</name>
    <dbReference type="NCBI Taxonomy" id="1853276"/>
    <lineage>
        <taxon>Bacteria</taxon>
        <taxon>Pseudomonadati</taxon>
        <taxon>Pseudomonadota</taxon>
        <taxon>Betaproteobacteria</taxon>
        <taxon>Neisseriales</taxon>
        <taxon>Neisseriaceae</taxon>
        <taxon>Neisseria</taxon>
    </lineage>
</organism>
<keyword evidence="1" id="KW-1133">Transmembrane helix</keyword>
<evidence type="ECO:0000256" key="1">
    <source>
        <dbReference type="SAM" id="Phobius"/>
    </source>
</evidence>
<comment type="caution">
    <text evidence="2">The sequence shown here is derived from an EMBL/GenBank/DDBJ whole genome shotgun (WGS) entry which is preliminary data.</text>
</comment>
<keyword evidence="1" id="KW-0472">Membrane</keyword>
<sequence length="159" mass="18457">MFIMFMPSNIQFTDNGKEINLPDGINFIRSKSSSRVSPTIGFEIGDVKYYSFCPDLTTENKEQLCHKDYEGISFTGENVTFLEIEKYLKNEKQYIGGIILKGGFRSKEKYINLKTDKKTVKKSVSFGRYFDFSVKFVLFFSLILIFIISIYLINKKRNA</sequence>
<reference evidence="2 3" key="1">
    <citation type="submission" date="2018-11" db="EMBL/GenBank/DDBJ databases">
        <title>Neisseria weixii sp. nov. isolated from the rectal contents of plateau pika (Ochotona cruzoniae).</title>
        <authorList>
            <person name="Zhang G."/>
        </authorList>
    </citation>
    <scope>NUCLEOTIDE SEQUENCE [LARGE SCALE GENOMIC DNA]</scope>
    <source>
        <strain evidence="2 3">10009</strain>
    </source>
</reference>
<feature type="transmembrane region" description="Helical" evidence="1">
    <location>
        <begin position="132"/>
        <end position="153"/>
    </location>
</feature>
<evidence type="ECO:0000313" key="2">
    <source>
        <dbReference type="EMBL" id="RPD87428.1"/>
    </source>
</evidence>
<dbReference type="AlphaFoldDB" id="A0A3N4MW80"/>
<accession>A0A3N4MW80</accession>
<protein>
    <submittedName>
        <fullName evidence="2">Uncharacterized protein</fullName>
    </submittedName>
</protein>
<keyword evidence="1" id="KW-0812">Transmembrane</keyword>
<proteinExistence type="predicted"/>
<name>A0A3N4MW80_9NEIS</name>
<dbReference type="Proteomes" id="UP000272412">
    <property type="component" value="Unassembled WGS sequence"/>
</dbReference>
<keyword evidence="3" id="KW-1185">Reference proteome</keyword>
<dbReference type="EMBL" id="RPFL01000013">
    <property type="protein sequence ID" value="RPD87428.1"/>
    <property type="molecule type" value="Genomic_DNA"/>
</dbReference>